<accession>A0A1M5PZB2</accession>
<dbReference type="EMBL" id="LT670817">
    <property type="protein sequence ID" value="SHH07030.1"/>
    <property type="molecule type" value="Genomic_DNA"/>
</dbReference>
<dbReference type="Pfam" id="PF13020">
    <property type="entry name" value="NOV_C"/>
    <property type="match status" value="1"/>
</dbReference>
<evidence type="ECO:0000313" key="2">
    <source>
        <dbReference type="EMBL" id="SHH07030.1"/>
    </source>
</evidence>
<dbReference type="OrthoDB" id="7833680at2"/>
<feature type="domain" description="Protein NO VEIN C-terminal" evidence="1">
    <location>
        <begin position="149"/>
        <end position="237"/>
    </location>
</feature>
<evidence type="ECO:0000313" key="3">
    <source>
        <dbReference type="Proteomes" id="UP000189796"/>
    </source>
</evidence>
<dbReference type="Proteomes" id="UP000189796">
    <property type="component" value="Chromosome I"/>
</dbReference>
<sequence length="270" mass="30816">MRDGVQRMFSMSAFEALKHLRSYRKAHPQLTDTDLIALTTRMEIGALDYDAAAMLDLLIPEASEIDHPVRFLRACIEAALVQNPIWSRLVTLGRQKFIQKISRDEVSCFRCAQLLDEPPSEETVAWWDRIQSNGRTISAASAMDQARRAERLSLAFETERLKILGISRAPTWMAIEDNTVGYDILSFDAGEAEPISRLIEVKSFRGSGRFYVTRNEWRTALKFGPRYVFHIWDMDRNKLHERTVSELMPQIPTDGDGGEWNNAILILLAA</sequence>
<organism evidence="2 3">
    <name type="scientific">Bradyrhizobium erythrophlei</name>
    <dbReference type="NCBI Taxonomy" id="1437360"/>
    <lineage>
        <taxon>Bacteria</taxon>
        <taxon>Pseudomonadati</taxon>
        <taxon>Pseudomonadota</taxon>
        <taxon>Alphaproteobacteria</taxon>
        <taxon>Hyphomicrobiales</taxon>
        <taxon>Nitrobacteraceae</taxon>
        <taxon>Bradyrhizobium</taxon>
    </lineage>
</organism>
<evidence type="ECO:0000259" key="1">
    <source>
        <dbReference type="Pfam" id="PF13020"/>
    </source>
</evidence>
<proteinExistence type="predicted"/>
<dbReference type="AlphaFoldDB" id="A0A1M5PZB2"/>
<dbReference type="RefSeq" id="WP_079602551.1">
    <property type="nucleotide sequence ID" value="NZ_LT670817.1"/>
</dbReference>
<protein>
    <recommendedName>
        <fullName evidence="1">Protein NO VEIN C-terminal domain-containing protein</fullName>
    </recommendedName>
</protein>
<dbReference type="InterPro" id="IPR024975">
    <property type="entry name" value="NOV_C"/>
</dbReference>
<reference evidence="2 3" key="1">
    <citation type="submission" date="2016-11" db="EMBL/GenBank/DDBJ databases">
        <authorList>
            <person name="Jaros S."/>
            <person name="Januszkiewicz K."/>
            <person name="Wedrychowicz H."/>
        </authorList>
    </citation>
    <scope>NUCLEOTIDE SEQUENCE [LARGE SCALE GENOMIC DNA]</scope>
    <source>
        <strain evidence="2 3">GAS138</strain>
    </source>
</reference>
<name>A0A1M5PZB2_9BRAD</name>
<gene>
    <name evidence="2" type="ORF">SAMN05443248_3576</name>
</gene>